<dbReference type="KEGG" id="vpy:HZI73_16115"/>
<dbReference type="PANTHER" id="PTHR43278">
    <property type="entry name" value="NAD(P)H-DEPENDENT FMN-CONTAINING OXIDOREDUCTASE YWQN-RELATED"/>
    <property type="match status" value="1"/>
</dbReference>
<name>A0A8J8MLQ7_9FIRM</name>
<dbReference type="PANTHER" id="PTHR43278:SF2">
    <property type="entry name" value="IRON-SULFUR FLAVOPROTEIN"/>
    <property type="match status" value="1"/>
</dbReference>
<gene>
    <name evidence="4" type="ORF">HZI73_16115</name>
</gene>
<feature type="domain" description="NADPH-dependent FMN reductase-like" evidence="3">
    <location>
        <begin position="1"/>
        <end position="148"/>
    </location>
</feature>
<keyword evidence="2" id="KW-0288">FMN</keyword>
<dbReference type="Pfam" id="PF03358">
    <property type="entry name" value="FMN_red"/>
    <property type="match status" value="1"/>
</dbReference>
<dbReference type="Proteomes" id="UP000683246">
    <property type="component" value="Chromosome"/>
</dbReference>
<evidence type="ECO:0000256" key="1">
    <source>
        <dbReference type="ARBA" id="ARBA00022630"/>
    </source>
</evidence>
<dbReference type="InterPro" id="IPR005025">
    <property type="entry name" value="FMN_Rdtase-like_dom"/>
</dbReference>
<protein>
    <submittedName>
        <fullName evidence="4">Flavodoxin family protein</fullName>
    </submittedName>
</protein>
<dbReference type="AlphaFoldDB" id="A0A8J8MLQ7"/>
<dbReference type="GO" id="GO:0016491">
    <property type="term" value="F:oxidoreductase activity"/>
    <property type="evidence" value="ECO:0007669"/>
    <property type="project" value="InterPro"/>
</dbReference>
<dbReference type="Gene3D" id="3.40.50.360">
    <property type="match status" value="1"/>
</dbReference>
<keyword evidence="1" id="KW-0285">Flavoprotein</keyword>
<proteinExistence type="predicted"/>
<sequence length="262" mass="30147">MNIVVLLGSPRKKDSYHVAQLIEKKMGHEGDIRFDYIQLSDMTIHECKGCGLCFSKGEMYCPLKDDIQGIVKRMIQADGILLASPVYACQITGTLKKAIDRMAYLCHRPAMVGKPFINIVTTAGGGKKPTGQYMKMMGIAFGCHYVGTLPVISTMFFDDDKNSLYNEKYHQKILKKMDRLIKHFQKALHDTTPPRPSYYDIFLFNGLKSKTYMSEADHDYWKKKGWLKANYYYPTQLSIGKKIFGYTINQMIKMVWKRMQQA</sequence>
<accession>A0A8J8MLQ7</accession>
<dbReference type="EMBL" id="CP058649">
    <property type="protein sequence ID" value="QUI23722.1"/>
    <property type="molecule type" value="Genomic_DNA"/>
</dbReference>
<organism evidence="4 5">
    <name type="scientific">Vallitalea pronyensis</name>
    <dbReference type="NCBI Taxonomy" id="1348613"/>
    <lineage>
        <taxon>Bacteria</taxon>
        <taxon>Bacillati</taxon>
        <taxon>Bacillota</taxon>
        <taxon>Clostridia</taxon>
        <taxon>Lachnospirales</taxon>
        <taxon>Vallitaleaceae</taxon>
        <taxon>Vallitalea</taxon>
    </lineage>
</organism>
<keyword evidence="5" id="KW-1185">Reference proteome</keyword>
<evidence type="ECO:0000259" key="3">
    <source>
        <dbReference type="Pfam" id="PF03358"/>
    </source>
</evidence>
<reference evidence="4" key="1">
    <citation type="submission" date="2020-07" db="EMBL/GenBank/DDBJ databases">
        <title>Vallitalea pronyensis genome.</title>
        <authorList>
            <person name="Postec A."/>
        </authorList>
    </citation>
    <scope>NUCLEOTIDE SEQUENCE</scope>
    <source>
        <strain evidence="4">FatNI3</strain>
    </source>
</reference>
<evidence type="ECO:0000256" key="2">
    <source>
        <dbReference type="ARBA" id="ARBA00022643"/>
    </source>
</evidence>
<dbReference type="RefSeq" id="WP_212694408.1">
    <property type="nucleotide sequence ID" value="NZ_CP058649.1"/>
</dbReference>
<evidence type="ECO:0000313" key="5">
    <source>
        <dbReference type="Proteomes" id="UP000683246"/>
    </source>
</evidence>
<dbReference type="InterPro" id="IPR051796">
    <property type="entry name" value="ISF_SsuE-like"/>
</dbReference>
<dbReference type="InterPro" id="IPR029039">
    <property type="entry name" value="Flavoprotein-like_sf"/>
</dbReference>
<evidence type="ECO:0000313" key="4">
    <source>
        <dbReference type="EMBL" id="QUI23722.1"/>
    </source>
</evidence>
<dbReference type="SUPFAM" id="SSF52218">
    <property type="entry name" value="Flavoproteins"/>
    <property type="match status" value="1"/>
</dbReference>